<evidence type="ECO:0000259" key="11">
    <source>
        <dbReference type="PROSITE" id="PS50968"/>
    </source>
</evidence>
<keyword evidence="6 9" id="KW-0012">Acyltransferase</keyword>
<organism evidence="13 14">
    <name type="scientific">Staphylococcus devriesei</name>
    <dbReference type="NCBI Taxonomy" id="586733"/>
    <lineage>
        <taxon>Bacteria</taxon>
        <taxon>Bacillati</taxon>
        <taxon>Bacillota</taxon>
        <taxon>Bacilli</taxon>
        <taxon>Bacillales</taxon>
        <taxon>Staphylococcaceae</taxon>
        <taxon>Staphylococcus</taxon>
    </lineage>
</organism>
<dbReference type="Pfam" id="PF02817">
    <property type="entry name" value="E3_binding"/>
    <property type="match status" value="1"/>
</dbReference>
<dbReference type="InterPro" id="IPR023213">
    <property type="entry name" value="CAT-like_dom_sf"/>
</dbReference>
<accession>A0ABX5I2R0</accession>
<feature type="domain" description="Peripheral subunit-binding (PSBD)" evidence="12">
    <location>
        <begin position="140"/>
        <end position="177"/>
    </location>
</feature>
<evidence type="ECO:0000256" key="9">
    <source>
        <dbReference type="RuleBase" id="RU003423"/>
    </source>
</evidence>
<dbReference type="Proteomes" id="UP000242088">
    <property type="component" value="Unassembled WGS sequence"/>
</dbReference>
<dbReference type="CDD" id="cd06849">
    <property type="entry name" value="lipoyl_domain"/>
    <property type="match status" value="1"/>
</dbReference>
<dbReference type="Gene3D" id="2.40.50.100">
    <property type="match status" value="1"/>
</dbReference>
<dbReference type="SUPFAM" id="SSF51230">
    <property type="entry name" value="Single hybrid motif"/>
    <property type="match status" value="1"/>
</dbReference>
<evidence type="ECO:0000256" key="10">
    <source>
        <dbReference type="SAM" id="MobiDB-lite"/>
    </source>
</evidence>
<evidence type="ECO:0000256" key="6">
    <source>
        <dbReference type="ARBA" id="ARBA00023315"/>
    </source>
</evidence>
<comment type="cofactor">
    <cofactor evidence="1 9">
        <name>(R)-lipoate</name>
        <dbReference type="ChEBI" id="CHEBI:83088"/>
    </cofactor>
</comment>
<dbReference type="PROSITE" id="PS50968">
    <property type="entry name" value="BIOTINYL_LIPOYL"/>
    <property type="match status" value="1"/>
</dbReference>
<dbReference type="Pfam" id="PF00364">
    <property type="entry name" value="Biotin_lipoyl"/>
    <property type="match status" value="1"/>
</dbReference>
<dbReference type="Gene3D" id="3.30.559.10">
    <property type="entry name" value="Chloramphenicol acetyltransferase-like domain"/>
    <property type="match status" value="1"/>
</dbReference>
<dbReference type="SUPFAM" id="SSF52777">
    <property type="entry name" value="CoA-dependent acyltransferases"/>
    <property type="match status" value="1"/>
</dbReference>
<comment type="caution">
    <text evidence="13">The sequence shown here is derived from an EMBL/GenBank/DDBJ whole genome shotgun (WGS) entry which is preliminary data.</text>
</comment>
<dbReference type="InterPro" id="IPR000089">
    <property type="entry name" value="Biotin_lipoyl"/>
</dbReference>
<feature type="compositionally biased region" description="Polar residues" evidence="10">
    <location>
        <begin position="196"/>
        <end position="209"/>
    </location>
</feature>
<dbReference type="Pfam" id="PF00198">
    <property type="entry name" value="2-oxoacid_dh"/>
    <property type="match status" value="1"/>
</dbReference>
<feature type="compositionally biased region" description="Acidic residues" evidence="10">
    <location>
        <begin position="78"/>
        <end position="93"/>
    </location>
</feature>
<feature type="domain" description="Lipoyl-binding" evidence="11">
    <location>
        <begin position="2"/>
        <end position="77"/>
    </location>
</feature>
<dbReference type="EC" id="2.3.1.-" evidence="9"/>
<evidence type="ECO:0000256" key="5">
    <source>
        <dbReference type="ARBA" id="ARBA00022823"/>
    </source>
</evidence>
<feature type="region of interest" description="Disordered" evidence="10">
    <location>
        <begin position="75"/>
        <end position="138"/>
    </location>
</feature>
<protein>
    <recommendedName>
        <fullName evidence="9">Dihydrolipoamide acetyltransferase component of pyruvate dehydrogenase complex</fullName>
        <ecNumber evidence="9">2.3.1.-</ecNumber>
    </recommendedName>
</protein>
<feature type="region of interest" description="Disordered" evidence="10">
    <location>
        <begin position="184"/>
        <end position="213"/>
    </location>
</feature>
<dbReference type="Gene3D" id="4.10.320.10">
    <property type="entry name" value="E3-binding domain"/>
    <property type="match status" value="1"/>
</dbReference>
<keyword evidence="4 9" id="KW-0808">Transferase</keyword>
<evidence type="ECO:0000256" key="4">
    <source>
        <dbReference type="ARBA" id="ARBA00022679"/>
    </source>
</evidence>
<feature type="compositionally biased region" description="Basic and acidic residues" evidence="10">
    <location>
        <begin position="94"/>
        <end position="124"/>
    </location>
</feature>
<dbReference type="PANTHER" id="PTHR43178">
    <property type="entry name" value="DIHYDROLIPOAMIDE ACETYLTRANSFERASE COMPONENT OF PYRUVATE DEHYDROGENASE COMPLEX"/>
    <property type="match status" value="1"/>
</dbReference>
<dbReference type="InterPro" id="IPR004167">
    <property type="entry name" value="PSBD"/>
</dbReference>
<comment type="subunit">
    <text evidence="3">Forms a 24-polypeptide structural core with octahedral symmetry.</text>
</comment>
<comment type="function">
    <text evidence="7">The pyruvate dehydrogenase complex catalyzes the overall conversion of pyruvate to acetyl-CoA and CO(2). It contains multiple copies of three enzymatic components: pyruvate dehydrogenase (E1), dihydrolipoamide acetyltransferase (E2) and lipoamide dehydrogenase (E3).</text>
</comment>
<evidence type="ECO:0000256" key="1">
    <source>
        <dbReference type="ARBA" id="ARBA00001938"/>
    </source>
</evidence>
<keyword evidence="14" id="KW-1185">Reference proteome</keyword>
<evidence type="ECO:0000259" key="12">
    <source>
        <dbReference type="PROSITE" id="PS51826"/>
    </source>
</evidence>
<reference evidence="13 14" key="1">
    <citation type="journal article" date="2016" name="Front. Microbiol.">
        <title>Comprehensive Phylogenetic Analysis of Bovine Non-aureus Staphylococci Species Based on Whole-Genome Sequencing.</title>
        <authorList>
            <person name="Naushad S."/>
            <person name="Barkema H.W."/>
            <person name="Luby C."/>
            <person name="Condas L.A."/>
            <person name="Nobrega D.B."/>
            <person name="Carson D.A."/>
            <person name="De Buck J."/>
        </authorList>
    </citation>
    <scope>NUCLEOTIDE SEQUENCE [LARGE SCALE GENOMIC DNA]</scope>
    <source>
        <strain evidence="13 14">SNUC 1409</strain>
    </source>
</reference>
<keyword evidence="5 9" id="KW-0450">Lipoyl</keyword>
<dbReference type="InterPro" id="IPR050743">
    <property type="entry name" value="2-oxoacid_DH_E2_comp"/>
</dbReference>
<dbReference type="SUPFAM" id="SSF47005">
    <property type="entry name" value="Peripheral subunit-binding domain of 2-oxo acid dehydrogenase complex"/>
    <property type="match status" value="1"/>
</dbReference>
<evidence type="ECO:0000313" key="13">
    <source>
        <dbReference type="EMBL" id="PTF13704.1"/>
    </source>
</evidence>
<dbReference type="InterPro" id="IPR036625">
    <property type="entry name" value="E3-bd_dom_sf"/>
</dbReference>
<dbReference type="InterPro" id="IPR011053">
    <property type="entry name" value="Single_hybrid_motif"/>
</dbReference>
<evidence type="ECO:0000256" key="7">
    <source>
        <dbReference type="ARBA" id="ARBA00025211"/>
    </source>
</evidence>
<gene>
    <name evidence="13" type="ORF">BUY47_07635</name>
</gene>
<comment type="similarity">
    <text evidence="2 9">Belongs to the 2-oxoacid dehydrogenase family.</text>
</comment>
<evidence type="ECO:0000256" key="8">
    <source>
        <dbReference type="ARBA" id="ARBA00048370"/>
    </source>
</evidence>
<comment type="catalytic activity">
    <reaction evidence="8">
        <text>N(6)-[(R)-dihydrolipoyl]-L-lysyl-[protein] + acetyl-CoA = N(6)-[(R)-S(8)-acetyldihydrolipoyl]-L-lysyl-[protein] + CoA</text>
        <dbReference type="Rhea" id="RHEA:17017"/>
        <dbReference type="Rhea" id="RHEA-COMP:10475"/>
        <dbReference type="Rhea" id="RHEA-COMP:10478"/>
        <dbReference type="ChEBI" id="CHEBI:57287"/>
        <dbReference type="ChEBI" id="CHEBI:57288"/>
        <dbReference type="ChEBI" id="CHEBI:83100"/>
        <dbReference type="ChEBI" id="CHEBI:83111"/>
        <dbReference type="EC" id="2.3.1.12"/>
    </reaction>
</comment>
<sequence length="436" mass="47403">MSENIIMPKLGMTMKEGTVEEWFKAEGDTVEEGESIVTISSEKLTQDVEAPASGTLLEIKVQAGDEAKVKAVLGVIGEEGESTGDNEVTDTEEETSKPTQSEDKQQDDPDKDEDKDTNSDKQHSTESASNQGHTEGQRIFISPLARKMAEEKDLDITRIKGTGGNQRITKLDIQRVADQGYDYEGSETSEVAPETTGRQTASGFDSTNIGEGLNPMRKRITQNMRQSLAETAQLTLHRKVDADRLLDFKARLSTELADANQEIKLTVTALLAKAIVLALKEYGAMNARYENGELTEYEDVHLGVATSLDEGLMVPVIQQADTKSIGALAKEIKAAAEAVRDGNTNDVQLQGATFTITNMGTSDIEYFTPILNRGETGILGVGALSKEVVLEADSVKQVSRIPLSLTFDHQILDGASAADFLKVLAKYIENPYLLIL</sequence>
<name>A0ABX5I2R0_9STAP</name>
<evidence type="ECO:0000313" key="14">
    <source>
        <dbReference type="Proteomes" id="UP000242088"/>
    </source>
</evidence>
<dbReference type="InterPro" id="IPR001078">
    <property type="entry name" value="2-oxoacid_DH_actylTfrase"/>
</dbReference>
<dbReference type="PROSITE" id="PS51826">
    <property type="entry name" value="PSBD"/>
    <property type="match status" value="1"/>
</dbReference>
<proteinExistence type="inferred from homology"/>
<feature type="compositionally biased region" description="Polar residues" evidence="10">
    <location>
        <begin position="125"/>
        <end position="134"/>
    </location>
</feature>
<dbReference type="PANTHER" id="PTHR43178:SF5">
    <property type="entry name" value="LIPOAMIDE ACYLTRANSFERASE COMPONENT OF BRANCHED-CHAIN ALPHA-KETO ACID DEHYDROGENASE COMPLEX, MITOCHONDRIAL"/>
    <property type="match status" value="1"/>
</dbReference>
<dbReference type="EMBL" id="PYZI01000008">
    <property type="protein sequence ID" value="PTF13704.1"/>
    <property type="molecule type" value="Genomic_DNA"/>
</dbReference>
<evidence type="ECO:0000256" key="3">
    <source>
        <dbReference type="ARBA" id="ARBA00011484"/>
    </source>
</evidence>
<evidence type="ECO:0000256" key="2">
    <source>
        <dbReference type="ARBA" id="ARBA00007317"/>
    </source>
</evidence>